<proteinExistence type="predicted"/>
<dbReference type="InterPro" id="IPR001940">
    <property type="entry name" value="Peptidase_S1C"/>
</dbReference>
<dbReference type="CDD" id="cd06779">
    <property type="entry name" value="cpPDZ_Deg_HtrA-like"/>
    <property type="match status" value="1"/>
</dbReference>
<dbReference type="SUPFAM" id="SSF50494">
    <property type="entry name" value="Trypsin-like serine proteases"/>
    <property type="match status" value="1"/>
</dbReference>
<protein>
    <recommendedName>
        <fullName evidence="3">PDZ domain-containing protein</fullName>
    </recommendedName>
</protein>
<comment type="caution">
    <text evidence="4">The sequence shown here is derived from an EMBL/GenBank/DDBJ whole genome shotgun (WGS) entry which is preliminary data.</text>
</comment>
<organism evidence="4 5">
    <name type="scientific">Niastella koreensis</name>
    <dbReference type="NCBI Taxonomy" id="354356"/>
    <lineage>
        <taxon>Bacteria</taxon>
        <taxon>Pseudomonadati</taxon>
        <taxon>Bacteroidota</taxon>
        <taxon>Chitinophagia</taxon>
        <taxon>Chitinophagales</taxon>
        <taxon>Chitinophagaceae</taxon>
        <taxon>Niastella</taxon>
    </lineage>
</organism>
<dbReference type="InterPro" id="IPR009003">
    <property type="entry name" value="Peptidase_S1_PA"/>
</dbReference>
<dbReference type="PRINTS" id="PR00834">
    <property type="entry name" value="PROTEASES2C"/>
</dbReference>
<evidence type="ECO:0000313" key="4">
    <source>
        <dbReference type="EMBL" id="OQP52179.1"/>
    </source>
</evidence>
<evidence type="ECO:0000259" key="3">
    <source>
        <dbReference type="PROSITE" id="PS50106"/>
    </source>
</evidence>
<reference evidence="4 5" key="1">
    <citation type="submission" date="2016-04" db="EMBL/GenBank/DDBJ databases">
        <authorList>
            <person name="Chen L."/>
            <person name="Zhuang W."/>
            <person name="Wang G."/>
        </authorList>
    </citation>
    <scope>NUCLEOTIDE SEQUENCE [LARGE SCALE GENOMIC DNA]</scope>
    <source>
        <strain evidence="5">GR20</strain>
    </source>
</reference>
<keyword evidence="1" id="KW-0645">Protease</keyword>
<sequence>MILAPRSSDQIQGLPAITIGNSDSLHLGQWVLAVGYPLNLNVTVTHGIVSAKSRDIGVNQAATSPVDAFIQTDAAVNPGSSGGALVNTNGELVGISAAIISPTGAYAGYAYAITSNLMKKVVVDIIQFGSVQRGYLGINMAPPDLDSTRKKALGINDDIAAVWVLDVDPYGAAAQSGIQKGDGLIRINGIPVSTNSEASELIARQKPGDTISVTYLRGRAENTARVVLKKK</sequence>
<dbReference type="PANTHER" id="PTHR43343">
    <property type="entry name" value="PEPTIDASE S12"/>
    <property type="match status" value="1"/>
</dbReference>
<dbReference type="Pfam" id="PF13365">
    <property type="entry name" value="Trypsin_2"/>
    <property type="match status" value="1"/>
</dbReference>
<evidence type="ECO:0000256" key="2">
    <source>
        <dbReference type="ARBA" id="ARBA00022801"/>
    </source>
</evidence>
<feature type="domain" description="PDZ" evidence="3">
    <location>
        <begin position="125"/>
        <end position="219"/>
    </location>
</feature>
<accession>A0ABX3P095</accession>
<keyword evidence="2" id="KW-0378">Hydrolase</keyword>
<dbReference type="InterPro" id="IPR036034">
    <property type="entry name" value="PDZ_sf"/>
</dbReference>
<dbReference type="SMART" id="SM00228">
    <property type="entry name" value="PDZ"/>
    <property type="match status" value="1"/>
</dbReference>
<dbReference type="Pfam" id="PF13180">
    <property type="entry name" value="PDZ_2"/>
    <property type="match status" value="1"/>
</dbReference>
<gene>
    <name evidence="4" type="ORF">A4D02_23570</name>
</gene>
<dbReference type="Gene3D" id="2.40.10.120">
    <property type="match status" value="1"/>
</dbReference>
<name>A0ABX3P095_9BACT</name>
<evidence type="ECO:0000313" key="5">
    <source>
        <dbReference type="Proteomes" id="UP000192277"/>
    </source>
</evidence>
<dbReference type="RefSeq" id="WP_049815574.1">
    <property type="nucleotide sequence ID" value="NZ_LWBO01000004.1"/>
</dbReference>
<dbReference type="InterPro" id="IPR051201">
    <property type="entry name" value="Chloro_Bact_Ser_Proteases"/>
</dbReference>
<dbReference type="PROSITE" id="PS50106">
    <property type="entry name" value="PDZ"/>
    <property type="match status" value="1"/>
</dbReference>
<dbReference type="PANTHER" id="PTHR43343:SF3">
    <property type="entry name" value="PROTEASE DO-LIKE 8, CHLOROPLASTIC"/>
    <property type="match status" value="1"/>
</dbReference>
<dbReference type="Proteomes" id="UP000192277">
    <property type="component" value="Unassembled WGS sequence"/>
</dbReference>
<dbReference type="EMBL" id="LWBO01000004">
    <property type="protein sequence ID" value="OQP52179.1"/>
    <property type="molecule type" value="Genomic_DNA"/>
</dbReference>
<keyword evidence="5" id="KW-1185">Reference proteome</keyword>
<dbReference type="InterPro" id="IPR001478">
    <property type="entry name" value="PDZ"/>
</dbReference>
<dbReference type="SUPFAM" id="SSF50156">
    <property type="entry name" value="PDZ domain-like"/>
    <property type="match status" value="1"/>
</dbReference>
<dbReference type="Gene3D" id="2.30.42.10">
    <property type="match status" value="1"/>
</dbReference>
<evidence type="ECO:0000256" key="1">
    <source>
        <dbReference type="ARBA" id="ARBA00022670"/>
    </source>
</evidence>